<protein>
    <recommendedName>
        <fullName evidence="4">Type II toxin-antitoxin system RelE/ParE family toxin</fullName>
    </recommendedName>
</protein>
<comment type="caution">
    <text evidence="2">The sequence shown here is derived from an EMBL/GenBank/DDBJ whole genome shotgun (WGS) entry which is preliminary data.</text>
</comment>
<accession>A0ABN1YNX3</accession>
<reference evidence="2 3" key="1">
    <citation type="journal article" date="2019" name="Int. J. Syst. Evol. Microbiol.">
        <title>The Global Catalogue of Microorganisms (GCM) 10K type strain sequencing project: providing services to taxonomists for standard genome sequencing and annotation.</title>
        <authorList>
            <consortium name="The Broad Institute Genomics Platform"/>
            <consortium name="The Broad Institute Genome Sequencing Center for Infectious Disease"/>
            <person name="Wu L."/>
            <person name="Ma J."/>
        </authorList>
    </citation>
    <scope>NUCLEOTIDE SEQUENCE [LARGE SCALE GENOMIC DNA]</scope>
    <source>
        <strain evidence="2 3">JCM 11756</strain>
    </source>
</reference>
<dbReference type="RefSeq" id="WP_344011065.1">
    <property type="nucleotide sequence ID" value="NZ_BAAAIZ010000017.1"/>
</dbReference>
<keyword evidence="3" id="KW-1185">Reference proteome</keyword>
<evidence type="ECO:0000256" key="1">
    <source>
        <dbReference type="ARBA" id="ARBA00022649"/>
    </source>
</evidence>
<gene>
    <name evidence="2" type="ORF">GCM10009601_15230</name>
</gene>
<name>A0ABN1YNX3_9ACTN</name>
<dbReference type="Proteomes" id="UP001500973">
    <property type="component" value="Unassembled WGS sequence"/>
</dbReference>
<dbReference type="Pfam" id="PF05016">
    <property type="entry name" value="ParE_toxin"/>
    <property type="match status" value="1"/>
</dbReference>
<sequence>MTYEIIWEPRATNAAVRFLKDDPAGLAAVYEAVDSLADQPRPRGSVPYGSQDVRRLYVGDYRVLYIIEDDVIRILVTHLGRTP</sequence>
<evidence type="ECO:0008006" key="4">
    <source>
        <dbReference type="Google" id="ProtNLM"/>
    </source>
</evidence>
<keyword evidence="1" id="KW-1277">Toxin-antitoxin system</keyword>
<dbReference type="SUPFAM" id="SSF143011">
    <property type="entry name" value="RelE-like"/>
    <property type="match status" value="1"/>
</dbReference>
<evidence type="ECO:0000313" key="3">
    <source>
        <dbReference type="Proteomes" id="UP001500973"/>
    </source>
</evidence>
<dbReference type="InterPro" id="IPR035093">
    <property type="entry name" value="RelE/ParE_toxin_dom_sf"/>
</dbReference>
<evidence type="ECO:0000313" key="2">
    <source>
        <dbReference type="EMBL" id="GAA1418989.1"/>
    </source>
</evidence>
<dbReference type="EMBL" id="BAAAIZ010000017">
    <property type="protein sequence ID" value="GAA1418989.1"/>
    <property type="molecule type" value="Genomic_DNA"/>
</dbReference>
<organism evidence="2 3">
    <name type="scientific">Streptomyces thermospinosisporus</name>
    <dbReference type="NCBI Taxonomy" id="161482"/>
    <lineage>
        <taxon>Bacteria</taxon>
        <taxon>Bacillati</taxon>
        <taxon>Actinomycetota</taxon>
        <taxon>Actinomycetes</taxon>
        <taxon>Kitasatosporales</taxon>
        <taxon>Streptomycetaceae</taxon>
        <taxon>Streptomyces</taxon>
    </lineage>
</organism>
<dbReference type="Gene3D" id="3.30.2310.20">
    <property type="entry name" value="RelE-like"/>
    <property type="match status" value="1"/>
</dbReference>
<dbReference type="InterPro" id="IPR007712">
    <property type="entry name" value="RelE/ParE_toxin"/>
</dbReference>
<proteinExistence type="predicted"/>